<evidence type="ECO:0000313" key="2">
    <source>
        <dbReference type="EMBL" id="KZV80002.1"/>
    </source>
</evidence>
<feature type="region of interest" description="Disordered" evidence="1">
    <location>
        <begin position="399"/>
        <end position="433"/>
    </location>
</feature>
<protein>
    <submittedName>
        <fullName evidence="2">Uncharacterized protein</fullName>
    </submittedName>
</protein>
<proteinExistence type="predicted"/>
<sequence length="433" mass="49047">MHLARHVTLARTRAVVRRNSSTSTRPRRNALDSVLCEVASLRRDPSVLSKLVAENREAYPRQLLRQLRLNFTLSSRHVHIDALLKGLYPLRRDALVSALEPSHARGLQKIQSITQRIRTVAGKNLLEVRYADAPFLSGQLAVQLNKVARPDLPDTLVGGWLRALPAHLVRLSTVWERSLFDLDVVRRNAVQEIRIVEAYAAKRFPDWMATPDACCAFMHAYASTRVAPNTAKRHWNALHDAMTRGPASHLRYYAHALAAPRTLDALHAVWDKLKTLPCEYQRKAVNPEYLYALHLARLGAHGEATAIARKYPVDGWLAWFVDREVALTSSDGDSPYPGLGPELEEARCLARKNRQVADVLMQNGLDEEDVLYMLSTLHTPYSHFLHYEYKGAHGETSNEIADLEEDEEEERDSKPSRVNYSTPPHLLKNTRGY</sequence>
<dbReference type="Proteomes" id="UP000077266">
    <property type="component" value="Unassembled WGS sequence"/>
</dbReference>
<organism evidence="2 3">
    <name type="scientific">Exidia glandulosa HHB12029</name>
    <dbReference type="NCBI Taxonomy" id="1314781"/>
    <lineage>
        <taxon>Eukaryota</taxon>
        <taxon>Fungi</taxon>
        <taxon>Dikarya</taxon>
        <taxon>Basidiomycota</taxon>
        <taxon>Agaricomycotina</taxon>
        <taxon>Agaricomycetes</taxon>
        <taxon>Auriculariales</taxon>
        <taxon>Exidiaceae</taxon>
        <taxon>Exidia</taxon>
    </lineage>
</organism>
<name>A0A165B7M0_EXIGL</name>
<dbReference type="EMBL" id="KV426533">
    <property type="protein sequence ID" value="KZV80002.1"/>
    <property type="molecule type" value="Genomic_DNA"/>
</dbReference>
<keyword evidence="3" id="KW-1185">Reference proteome</keyword>
<accession>A0A165B7M0</accession>
<reference evidence="2 3" key="1">
    <citation type="journal article" date="2016" name="Mol. Biol. Evol.">
        <title>Comparative Genomics of Early-Diverging Mushroom-Forming Fungi Provides Insights into the Origins of Lignocellulose Decay Capabilities.</title>
        <authorList>
            <person name="Nagy L.G."/>
            <person name="Riley R."/>
            <person name="Tritt A."/>
            <person name="Adam C."/>
            <person name="Daum C."/>
            <person name="Floudas D."/>
            <person name="Sun H."/>
            <person name="Yadav J.S."/>
            <person name="Pangilinan J."/>
            <person name="Larsson K.H."/>
            <person name="Matsuura K."/>
            <person name="Barry K."/>
            <person name="Labutti K."/>
            <person name="Kuo R."/>
            <person name="Ohm R.A."/>
            <person name="Bhattacharya S.S."/>
            <person name="Shirouzu T."/>
            <person name="Yoshinaga Y."/>
            <person name="Martin F.M."/>
            <person name="Grigoriev I.V."/>
            <person name="Hibbett D.S."/>
        </authorList>
    </citation>
    <scope>NUCLEOTIDE SEQUENCE [LARGE SCALE GENOMIC DNA]</scope>
    <source>
        <strain evidence="2 3">HHB12029</strain>
    </source>
</reference>
<dbReference type="InParanoid" id="A0A165B7M0"/>
<evidence type="ECO:0000256" key="1">
    <source>
        <dbReference type="SAM" id="MobiDB-lite"/>
    </source>
</evidence>
<evidence type="ECO:0000313" key="3">
    <source>
        <dbReference type="Proteomes" id="UP000077266"/>
    </source>
</evidence>
<gene>
    <name evidence="2" type="ORF">EXIGLDRAFT_845962</name>
</gene>
<dbReference type="AlphaFoldDB" id="A0A165B7M0"/>
<feature type="compositionally biased region" description="Acidic residues" evidence="1">
    <location>
        <begin position="401"/>
        <end position="410"/>
    </location>
</feature>